<dbReference type="GO" id="GO:0006749">
    <property type="term" value="P:glutathione metabolic process"/>
    <property type="evidence" value="ECO:0007669"/>
    <property type="project" value="TreeGrafter"/>
</dbReference>
<comment type="similarity">
    <text evidence="2">Belongs to the GST superfamily. Theta family.</text>
</comment>
<evidence type="ECO:0000256" key="5">
    <source>
        <dbReference type="ARBA" id="ARBA00022490"/>
    </source>
</evidence>
<evidence type="ECO:0000256" key="4">
    <source>
        <dbReference type="ARBA" id="ARBA00012452"/>
    </source>
</evidence>
<organism evidence="11 12">
    <name type="scientific">Astyanax mexicanus</name>
    <name type="common">Blind cave fish</name>
    <name type="synonym">Astyanax fasciatus mexicanus</name>
    <dbReference type="NCBI Taxonomy" id="7994"/>
    <lineage>
        <taxon>Eukaryota</taxon>
        <taxon>Metazoa</taxon>
        <taxon>Chordata</taxon>
        <taxon>Craniata</taxon>
        <taxon>Vertebrata</taxon>
        <taxon>Euteleostomi</taxon>
        <taxon>Actinopterygii</taxon>
        <taxon>Neopterygii</taxon>
        <taxon>Teleostei</taxon>
        <taxon>Ostariophysi</taxon>
        <taxon>Characiformes</taxon>
        <taxon>Characoidei</taxon>
        <taxon>Acestrorhamphidae</taxon>
        <taxon>Acestrorhamphinae</taxon>
        <taxon>Astyanax</taxon>
    </lineage>
</organism>
<comment type="catalytic activity">
    <reaction evidence="7">
        <text>RX + glutathione = an S-substituted glutathione + a halide anion + H(+)</text>
        <dbReference type="Rhea" id="RHEA:16437"/>
        <dbReference type="ChEBI" id="CHEBI:15378"/>
        <dbReference type="ChEBI" id="CHEBI:16042"/>
        <dbReference type="ChEBI" id="CHEBI:17792"/>
        <dbReference type="ChEBI" id="CHEBI:57925"/>
        <dbReference type="ChEBI" id="CHEBI:90779"/>
        <dbReference type="EC" id="2.5.1.18"/>
    </reaction>
</comment>
<dbReference type="OrthoDB" id="422574at2759"/>
<name>A0A8B9HEN6_ASTMX</name>
<evidence type="ECO:0000256" key="2">
    <source>
        <dbReference type="ARBA" id="ARBA00009899"/>
    </source>
</evidence>
<evidence type="ECO:0000313" key="13">
    <source>
        <dbReference type="Proteomes" id="UP000752171"/>
    </source>
</evidence>
<evidence type="ECO:0000256" key="6">
    <source>
        <dbReference type="ARBA" id="ARBA00022679"/>
    </source>
</evidence>
<dbReference type="PROSITE" id="PS50404">
    <property type="entry name" value="GST_NTER"/>
    <property type="match status" value="1"/>
</dbReference>
<dbReference type="InterPro" id="IPR040079">
    <property type="entry name" value="Glutathione_S-Trfase"/>
</dbReference>
<gene>
    <name evidence="10" type="primary">GSTT1</name>
    <name evidence="10" type="ORF">AMEX_G25639</name>
</gene>
<dbReference type="InterPro" id="IPR051369">
    <property type="entry name" value="GST_Theta"/>
</dbReference>
<protein>
    <recommendedName>
        <fullName evidence="4">glutathione transferase</fullName>
        <ecNumber evidence="4">2.5.1.18</ecNumber>
    </recommendedName>
</protein>
<accession>A0A8B9HEN6</accession>
<dbReference type="GO" id="GO:0004364">
    <property type="term" value="F:glutathione transferase activity"/>
    <property type="evidence" value="ECO:0007669"/>
    <property type="project" value="UniProtKB-EC"/>
</dbReference>
<dbReference type="Gene3D" id="3.40.30.10">
    <property type="entry name" value="Glutaredoxin"/>
    <property type="match status" value="1"/>
</dbReference>
<dbReference type="InterPro" id="IPR004046">
    <property type="entry name" value="GST_C"/>
</dbReference>
<sequence length="226" mass="26094">MAGGPVKVYLDFLSQPCRALYIFLKHNKIPHTVQLVALRKGEHKSPDFTRLNPMQRVPVMEHDKFVLTESDAILKYLANTYDVAEHWYPRDPKRRARVDEYTAWHHANTRLNVVKVFMTEVLLPMMTGQPAEQKKLEQALQELDQTLKKMEEMFLKRQAFLCGDDITIADLLAVCEVMQPLGAGRDVLKNHEQLQNWKSRVQSALGEPFNEAHSFLFKLGAKKPKL</sequence>
<dbReference type="InterPro" id="IPR036249">
    <property type="entry name" value="Thioredoxin-like_sf"/>
</dbReference>
<dbReference type="InterPro" id="IPR040077">
    <property type="entry name" value="GST_C_Theta"/>
</dbReference>
<dbReference type="FunFam" id="1.20.1050.10:FF:000008">
    <property type="entry name" value="Glutathione S-transferase theta-1"/>
    <property type="match status" value="1"/>
</dbReference>
<evidence type="ECO:0000259" key="8">
    <source>
        <dbReference type="PROSITE" id="PS50404"/>
    </source>
</evidence>
<evidence type="ECO:0000259" key="9">
    <source>
        <dbReference type="PROSITE" id="PS50405"/>
    </source>
</evidence>
<feature type="domain" description="GST C-terminal" evidence="9">
    <location>
        <begin position="91"/>
        <end position="226"/>
    </location>
</feature>
<dbReference type="SFLD" id="SFLDG01153">
    <property type="entry name" value="Main.4:_Theta-like"/>
    <property type="match status" value="1"/>
</dbReference>
<dbReference type="InterPro" id="IPR010987">
    <property type="entry name" value="Glutathione-S-Trfase_C-like"/>
</dbReference>
<dbReference type="Ensembl" id="ENSAMXT00005013359.1">
    <property type="protein sequence ID" value="ENSAMXP00005012030.1"/>
    <property type="gene ID" value="ENSAMXG00005006306.1"/>
</dbReference>
<dbReference type="EMBL" id="JAICCE010000022">
    <property type="protein sequence ID" value="KAG9262016.1"/>
    <property type="molecule type" value="Genomic_DNA"/>
</dbReference>
<evidence type="ECO:0000313" key="10">
    <source>
        <dbReference type="EMBL" id="KAG9262016.1"/>
    </source>
</evidence>
<dbReference type="CDD" id="cd03050">
    <property type="entry name" value="GST_N_Theta"/>
    <property type="match status" value="1"/>
</dbReference>
<dbReference type="Gene3D" id="1.20.1050.10">
    <property type="match status" value="1"/>
</dbReference>
<reference evidence="11" key="2">
    <citation type="submission" date="2025-05" db="UniProtKB">
        <authorList>
            <consortium name="Ensembl"/>
        </authorList>
    </citation>
    <scope>IDENTIFICATION</scope>
</reference>
<dbReference type="PANTHER" id="PTHR43917:SF10">
    <property type="entry name" value="GLUTATHIONE TRANSFERASE"/>
    <property type="match status" value="1"/>
</dbReference>
<dbReference type="SUPFAM" id="SSF52833">
    <property type="entry name" value="Thioredoxin-like"/>
    <property type="match status" value="1"/>
</dbReference>
<evidence type="ECO:0000256" key="1">
    <source>
        <dbReference type="ARBA" id="ARBA00004496"/>
    </source>
</evidence>
<evidence type="ECO:0000313" key="11">
    <source>
        <dbReference type="Ensembl" id="ENSAMXP00005012030.1"/>
    </source>
</evidence>
<dbReference type="CDD" id="cd03183">
    <property type="entry name" value="GST_C_Theta"/>
    <property type="match status" value="1"/>
</dbReference>
<dbReference type="Pfam" id="PF02798">
    <property type="entry name" value="GST_N"/>
    <property type="match status" value="1"/>
</dbReference>
<dbReference type="InterPro" id="IPR040075">
    <property type="entry name" value="GST_N_Theta"/>
</dbReference>
<keyword evidence="6" id="KW-0808">Transferase</keyword>
<evidence type="ECO:0000313" key="12">
    <source>
        <dbReference type="Proteomes" id="UP000694621"/>
    </source>
</evidence>
<dbReference type="AlphaFoldDB" id="A0A8B9HEN6"/>
<dbReference type="SFLD" id="SFLDG00358">
    <property type="entry name" value="Main_(cytGST)"/>
    <property type="match status" value="1"/>
</dbReference>
<dbReference type="SUPFAM" id="SSF47616">
    <property type="entry name" value="GST C-terminal domain-like"/>
    <property type="match status" value="1"/>
</dbReference>
<keyword evidence="5" id="KW-0963">Cytoplasm</keyword>
<dbReference type="OMA" id="WKSRVQS"/>
<dbReference type="Proteomes" id="UP000694621">
    <property type="component" value="Unplaced"/>
</dbReference>
<reference evidence="10 13" key="1">
    <citation type="submission" date="2021-07" db="EMBL/GenBank/DDBJ databases">
        <authorList>
            <person name="Imarazene B."/>
            <person name="Zahm M."/>
            <person name="Klopp C."/>
            <person name="Cabau C."/>
            <person name="Beille S."/>
            <person name="Jouanno E."/>
            <person name="Castinel A."/>
            <person name="Lluch J."/>
            <person name="Gil L."/>
            <person name="Kuchtly C."/>
            <person name="Lopez Roques C."/>
            <person name="Donnadieu C."/>
            <person name="Parrinello H."/>
            <person name="Journot L."/>
            <person name="Du K."/>
            <person name="Schartl M."/>
            <person name="Retaux S."/>
            <person name="Guiguen Y."/>
        </authorList>
    </citation>
    <scope>NUCLEOTIDE SEQUENCE [LARGE SCALE GENOMIC DNA]</scope>
    <source>
        <strain evidence="10">Pach_M1</strain>
        <tissue evidence="10">Testis</tissue>
    </source>
</reference>
<comment type="subunit">
    <text evidence="3">Homodimer.</text>
</comment>
<proteinExistence type="inferred from homology"/>
<dbReference type="PANTHER" id="PTHR43917">
    <property type="match status" value="1"/>
</dbReference>
<dbReference type="Proteomes" id="UP000752171">
    <property type="component" value="Unassembled WGS sequence"/>
</dbReference>
<dbReference type="EC" id="2.5.1.18" evidence="4"/>
<dbReference type="FunFam" id="3.40.30.10:FF:000176">
    <property type="entry name" value="Glutathione S-transferase theta-1"/>
    <property type="match status" value="1"/>
</dbReference>
<dbReference type="SFLD" id="SFLDS00019">
    <property type="entry name" value="Glutathione_Transferase_(cytos"/>
    <property type="match status" value="1"/>
</dbReference>
<feature type="domain" description="GST N-terminal" evidence="8">
    <location>
        <begin position="4"/>
        <end position="85"/>
    </location>
</feature>
<dbReference type="InterPro" id="IPR004045">
    <property type="entry name" value="Glutathione_S-Trfase_N"/>
</dbReference>
<dbReference type="PROSITE" id="PS50405">
    <property type="entry name" value="GST_CTER"/>
    <property type="match status" value="1"/>
</dbReference>
<evidence type="ECO:0000256" key="7">
    <source>
        <dbReference type="ARBA" id="ARBA00047960"/>
    </source>
</evidence>
<dbReference type="InterPro" id="IPR036282">
    <property type="entry name" value="Glutathione-S-Trfase_C_sf"/>
</dbReference>
<dbReference type="GO" id="GO:0005737">
    <property type="term" value="C:cytoplasm"/>
    <property type="evidence" value="ECO:0007669"/>
    <property type="project" value="UniProtKB-SubCell"/>
</dbReference>
<evidence type="ECO:0000256" key="3">
    <source>
        <dbReference type="ARBA" id="ARBA00011738"/>
    </source>
</evidence>
<comment type="subcellular location">
    <subcellularLocation>
        <location evidence="1">Cytoplasm</location>
    </subcellularLocation>
</comment>
<dbReference type="Pfam" id="PF00043">
    <property type="entry name" value="GST_C"/>
    <property type="match status" value="1"/>
</dbReference>